<proteinExistence type="predicted"/>
<gene>
    <name evidence="1" type="ORF">FKW44_006774</name>
</gene>
<organism evidence="1 2">
    <name type="scientific">Caligus rogercresseyi</name>
    <name type="common">Sea louse</name>
    <dbReference type="NCBI Taxonomy" id="217165"/>
    <lineage>
        <taxon>Eukaryota</taxon>
        <taxon>Metazoa</taxon>
        <taxon>Ecdysozoa</taxon>
        <taxon>Arthropoda</taxon>
        <taxon>Crustacea</taxon>
        <taxon>Multicrustacea</taxon>
        <taxon>Hexanauplia</taxon>
        <taxon>Copepoda</taxon>
        <taxon>Siphonostomatoida</taxon>
        <taxon>Caligidae</taxon>
        <taxon>Caligus</taxon>
    </lineage>
</organism>
<dbReference type="Proteomes" id="UP000595437">
    <property type="component" value="Chromosome 4"/>
</dbReference>
<evidence type="ECO:0000313" key="2">
    <source>
        <dbReference type="Proteomes" id="UP000595437"/>
    </source>
</evidence>
<keyword evidence="2" id="KW-1185">Reference proteome</keyword>
<accession>A0A7T8KDT4</accession>
<dbReference type="AlphaFoldDB" id="A0A7T8KDT4"/>
<evidence type="ECO:0000313" key="1">
    <source>
        <dbReference type="EMBL" id="QQP54070.1"/>
    </source>
</evidence>
<sequence length="64" mass="7507">MHLQNAMVKTLSEHNLQAPFKWAWNAPYTLMPPFRHLPFLQKAQSYIFWMMSTELSLICLPISG</sequence>
<name>A0A7T8KDT4_CALRO</name>
<protein>
    <submittedName>
        <fullName evidence="1">Uncharacterized protein</fullName>
    </submittedName>
</protein>
<dbReference type="EMBL" id="CP045893">
    <property type="protein sequence ID" value="QQP54070.1"/>
    <property type="molecule type" value="Genomic_DNA"/>
</dbReference>
<reference evidence="2" key="1">
    <citation type="submission" date="2021-01" db="EMBL/GenBank/DDBJ databases">
        <title>Caligus Genome Assembly.</title>
        <authorList>
            <person name="Gallardo-Escarate C."/>
        </authorList>
    </citation>
    <scope>NUCLEOTIDE SEQUENCE [LARGE SCALE GENOMIC DNA]</scope>
</reference>